<proteinExistence type="inferred from homology"/>
<feature type="domain" description="Major facilitator superfamily (MFS) profile" evidence="9">
    <location>
        <begin position="52"/>
        <end position="601"/>
    </location>
</feature>
<dbReference type="PANTHER" id="PTHR23501:SF12">
    <property type="entry name" value="MAJOR FACILITATOR SUPERFAMILY (MFS) PROFILE DOMAIN-CONTAINING PROTEIN-RELATED"/>
    <property type="match status" value="1"/>
</dbReference>
<feature type="transmembrane region" description="Helical" evidence="8">
    <location>
        <begin position="191"/>
        <end position="213"/>
    </location>
</feature>
<evidence type="ECO:0000256" key="7">
    <source>
        <dbReference type="SAM" id="MobiDB-lite"/>
    </source>
</evidence>
<evidence type="ECO:0000256" key="1">
    <source>
        <dbReference type="ARBA" id="ARBA00004141"/>
    </source>
</evidence>
<evidence type="ECO:0000313" key="11">
    <source>
        <dbReference type="Proteomes" id="UP001287286"/>
    </source>
</evidence>
<feature type="transmembrane region" description="Helical" evidence="8">
    <location>
        <begin position="501"/>
        <end position="524"/>
    </location>
</feature>
<feature type="transmembrane region" description="Helical" evidence="8">
    <location>
        <begin position="371"/>
        <end position="395"/>
    </location>
</feature>
<dbReference type="SUPFAM" id="SSF103473">
    <property type="entry name" value="MFS general substrate transporter"/>
    <property type="match status" value="1"/>
</dbReference>
<keyword evidence="5 8" id="KW-1133">Transmembrane helix</keyword>
<dbReference type="Gene3D" id="1.20.1250.20">
    <property type="entry name" value="MFS general substrate transporter like domains"/>
    <property type="match status" value="2"/>
</dbReference>
<feature type="transmembrane region" description="Helical" evidence="8">
    <location>
        <begin position="434"/>
        <end position="454"/>
    </location>
</feature>
<evidence type="ECO:0000256" key="8">
    <source>
        <dbReference type="SAM" id="Phobius"/>
    </source>
</evidence>
<dbReference type="InterPro" id="IPR036259">
    <property type="entry name" value="MFS_trans_sf"/>
</dbReference>
<evidence type="ECO:0000256" key="2">
    <source>
        <dbReference type="ARBA" id="ARBA00007520"/>
    </source>
</evidence>
<comment type="caution">
    <text evidence="10">The sequence shown here is derived from an EMBL/GenBank/DDBJ whole genome shotgun (WGS) entry which is preliminary data.</text>
</comment>
<dbReference type="InterPro" id="IPR011701">
    <property type="entry name" value="MFS"/>
</dbReference>
<evidence type="ECO:0000313" key="10">
    <source>
        <dbReference type="EMBL" id="KAK4081885.1"/>
    </source>
</evidence>
<protein>
    <recommendedName>
        <fullName evidence="9">Major facilitator superfamily (MFS) profile domain-containing protein</fullName>
    </recommendedName>
</protein>
<keyword evidence="4 8" id="KW-0812">Transmembrane</keyword>
<feature type="transmembrane region" description="Helical" evidence="8">
    <location>
        <begin position="166"/>
        <end position="185"/>
    </location>
</feature>
<feature type="transmembrane region" description="Helical" evidence="8">
    <location>
        <begin position="225"/>
        <end position="243"/>
    </location>
</feature>
<feature type="transmembrane region" description="Helical" evidence="8">
    <location>
        <begin position="297"/>
        <end position="322"/>
    </location>
</feature>
<comment type="subcellular location">
    <subcellularLocation>
        <location evidence="1">Membrane</location>
        <topology evidence="1">Multi-pass membrane protein</topology>
    </subcellularLocation>
</comment>
<keyword evidence="6 8" id="KW-0472">Membrane</keyword>
<feature type="region of interest" description="Disordered" evidence="7">
    <location>
        <begin position="606"/>
        <end position="632"/>
    </location>
</feature>
<dbReference type="PANTHER" id="PTHR23501">
    <property type="entry name" value="MAJOR FACILITATOR SUPERFAMILY"/>
    <property type="match status" value="1"/>
</dbReference>
<keyword evidence="3" id="KW-0813">Transport</keyword>
<dbReference type="Pfam" id="PF07690">
    <property type="entry name" value="MFS_1"/>
    <property type="match status" value="1"/>
</dbReference>
<dbReference type="PROSITE" id="PS50850">
    <property type="entry name" value="MFS"/>
    <property type="match status" value="1"/>
</dbReference>
<gene>
    <name evidence="10" type="ORF">Purlil1_11477</name>
</gene>
<sequence length="632" mass="68444">MSDFWIFLDASRIAAYCMYNVCDATHFSQPALALSSTLWRTLFLMSKDVVTTMLHAYSIPRVDSYDVSIPKLHLRSGSYSGPVINPSRKARFINMRPSGKGPGDPTISGGTESSRRCSESTCSATRLYEALGHIELLEWISLSFSLAVFASLSLARKIVYCFDLRWIYLAHLVVFFIGSGLAGAAPNMAAIIVGRSIMGVGGAVILQCNMSYLAEFATAVETPRLVACSSASWAIGLAFGGPIGSAFAEHSTWRWAFYLNLPLVAVAFLLSAACAPNHVLFHPATPLKLRFKQIDPVGIILNIAVPEVFAIAVTFSGPVWAWQETRSIATWLAFGVLLLSWIAQQYFCIFTTSQERALPLHMLSRLDLLPIWIASACAGSVYAVTLIYTPLFLAFVRGADALRQSLLLLPFTISFILTLLLTGILLPVVRRHKLFYIIGSAIAVAGSSAMVATLKDMTSSEARIMGLEALTGVGLGMLFQHGVGICNVINKKRHWNTRVDGVALCNLAQFGGIAITLAIAGSVFQNVGFSFLEEAIGPADISRHEIREALSGVSTSIRQEPVLLARAAQAVANVISREFYISVAAGGLSFLCGLLMTSEKLVYTSPRPAEEEGRVTSGLAVTERGRPPRRQS</sequence>
<feature type="transmembrane region" description="Helical" evidence="8">
    <location>
        <begin position="328"/>
        <end position="350"/>
    </location>
</feature>
<evidence type="ECO:0000256" key="5">
    <source>
        <dbReference type="ARBA" id="ARBA00022989"/>
    </source>
</evidence>
<evidence type="ECO:0000256" key="4">
    <source>
        <dbReference type="ARBA" id="ARBA00022692"/>
    </source>
</evidence>
<feature type="transmembrane region" description="Helical" evidence="8">
    <location>
        <begin position="407"/>
        <end position="427"/>
    </location>
</feature>
<evidence type="ECO:0000256" key="6">
    <source>
        <dbReference type="ARBA" id="ARBA00023136"/>
    </source>
</evidence>
<organism evidence="10 11">
    <name type="scientific">Purpureocillium lilacinum</name>
    <name type="common">Paecilomyces lilacinus</name>
    <dbReference type="NCBI Taxonomy" id="33203"/>
    <lineage>
        <taxon>Eukaryota</taxon>
        <taxon>Fungi</taxon>
        <taxon>Dikarya</taxon>
        <taxon>Ascomycota</taxon>
        <taxon>Pezizomycotina</taxon>
        <taxon>Sordariomycetes</taxon>
        <taxon>Hypocreomycetidae</taxon>
        <taxon>Hypocreales</taxon>
        <taxon>Ophiocordycipitaceae</taxon>
        <taxon>Purpureocillium</taxon>
    </lineage>
</organism>
<reference evidence="10 11" key="1">
    <citation type="journal article" date="2024" name="Microbiol. Resour. Announc.">
        <title>Genome annotations for the ascomycete fungi Trichoderma harzianum, Trichoderma aggressivum, and Purpureocillium lilacinum.</title>
        <authorList>
            <person name="Beijen E.P.W."/>
            <person name="Ohm R.A."/>
        </authorList>
    </citation>
    <scope>NUCLEOTIDE SEQUENCE [LARGE SCALE GENOMIC DNA]</scope>
    <source>
        <strain evidence="10 11">CBS 150709</strain>
    </source>
</reference>
<evidence type="ECO:0000259" key="9">
    <source>
        <dbReference type="PROSITE" id="PS50850"/>
    </source>
</evidence>
<evidence type="ECO:0000256" key="3">
    <source>
        <dbReference type="ARBA" id="ARBA00022448"/>
    </source>
</evidence>
<dbReference type="EMBL" id="JAWRVI010000070">
    <property type="protein sequence ID" value="KAK4081885.1"/>
    <property type="molecule type" value="Genomic_DNA"/>
</dbReference>
<name>A0ABR0BJE5_PURLI</name>
<dbReference type="Proteomes" id="UP001287286">
    <property type="component" value="Unassembled WGS sequence"/>
</dbReference>
<comment type="similarity">
    <text evidence="2">Belongs to the major facilitator superfamily. TCR/Tet family.</text>
</comment>
<feature type="transmembrane region" description="Helical" evidence="8">
    <location>
        <begin position="469"/>
        <end position="489"/>
    </location>
</feature>
<feature type="region of interest" description="Disordered" evidence="7">
    <location>
        <begin position="95"/>
        <end position="116"/>
    </location>
</feature>
<feature type="transmembrane region" description="Helical" evidence="8">
    <location>
        <begin position="255"/>
        <end position="276"/>
    </location>
</feature>
<keyword evidence="11" id="KW-1185">Reference proteome</keyword>
<feature type="transmembrane region" description="Helical" evidence="8">
    <location>
        <begin position="136"/>
        <end position="154"/>
    </location>
</feature>
<dbReference type="InterPro" id="IPR020846">
    <property type="entry name" value="MFS_dom"/>
</dbReference>
<accession>A0ABR0BJE5</accession>